<protein>
    <submittedName>
        <fullName evidence="1">Uncharacterized protein</fullName>
    </submittedName>
</protein>
<dbReference type="EMBL" id="GBRH01249993">
    <property type="protein sequence ID" value="JAD47902.1"/>
    <property type="molecule type" value="Transcribed_RNA"/>
</dbReference>
<dbReference type="AlphaFoldDB" id="A0A0A9ALC8"/>
<reference evidence="1" key="2">
    <citation type="journal article" date="2015" name="Data Brief">
        <title>Shoot transcriptome of the giant reed, Arundo donax.</title>
        <authorList>
            <person name="Barrero R.A."/>
            <person name="Guerrero F.D."/>
            <person name="Moolhuijzen P."/>
            <person name="Goolsby J.A."/>
            <person name="Tidwell J."/>
            <person name="Bellgard S.E."/>
            <person name="Bellgard M.I."/>
        </authorList>
    </citation>
    <scope>NUCLEOTIDE SEQUENCE</scope>
    <source>
        <tissue evidence="1">Shoot tissue taken approximately 20 cm above the soil surface</tissue>
    </source>
</reference>
<reference evidence="1" key="1">
    <citation type="submission" date="2014-09" db="EMBL/GenBank/DDBJ databases">
        <authorList>
            <person name="Magalhaes I.L.F."/>
            <person name="Oliveira U."/>
            <person name="Santos F.R."/>
            <person name="Vidigal T.H.D.A."/>
            <person name="Brescovit A.D."/>
            <person name="Santos A.J."/>
        </authorList>
    </citation>
    <scope>NUCLEOTIDE SEQUENCE</scope>
    <source>
        <tissue evidence="1">Shoot tissue taken approximately 20 cm above the soil surface</tissue>
    </source>
</reference>
<organism evidence="1">
    <name type="scientific">Arundo donax</name>
    <name type="common">Giant reed</name>
    <name type="synonym">Donax arundinaceus</name>
    <dbReference type="NCBI Taxonomy" id="35708"/>
    <lineage>
        <taxon>Eukaryota</taxon>
        <taxon>Viridiplantae</taxon>
        <taxon>Streptophyta</taxon>
        <taxon>Embryophyta</taxon>
        <taxon>Tracheophyta</taxon>
        <taxon>Spermatophyta</taxon>
        <taxon>Magnoliopsida</taxon>
        <taxon>Liliopsida</taxon>
        <taxon>Poales</taxon>
        <taxon>Poaceae</taxon>
        <taxon>PACMAD clade</taxon>
        <taxon>Arundinoideae</taxon>
        <taxon>Arundineae</taxon>
        <taxon>Arundo</taxon>
    </lineage>
</organism>
<name>A0A0A9ALC8_ARUDO</name>
<proteinExistence type="predicted"/>
<accession>A0A0A9ALC8</accession>
<sequence>MQLTLSQGTVCKFQHSRQSSNSEPYSCSYRG</sequence>
<evidence type="ECO:0000313" key="1">
    <source>
        <dbReference type="EMBL" id="JAD47902.1"/>
    </source>
</evidence>